<evidence type="ECO:0000313" key="2">
    <source>
        <dbReference type="EMBL" id="HGW91803.1"/>
    </source>
</evidence>
<accession>A0A7C4Y5W4</accession>
<dbReference type="InterPro" id="IPR036237">
    <property type="entry name" value="Xyl_isomerase-like_sf"/>
</dbReference>
<dbReference type="InterPro" id="IPR013022">
    <property type="entry name" value="Xyl_isomerase-like_TIM-brl"/>
</dbReference>
<dbReference type="EMBL" id="DTHG01000058">
    <property type="protein sequence ID" value="HGW91803.1"/>
    <property type="molecule type" value="Genomic_DNA"/>
</dbReference>
<name>A0A7C4Y5W4_UNCW3</name>
<dbReference type="AlphaFoldDB" id="A0A7C4Y5W4"/>
<comment type="caution">
    <text evidence="2">The sequence shown here is derived from an EMBL/GenBank/DDBJ whole genome shotgun (WGS) entry which is preliminary data.</text>
</comment>
<evidence type="ECO:0000259" key="1">
    <source>
        <dbReference type="Pfam" id="PF01261"/>
    </source>
</evidence>
<protein>
    <recommendedName>
        <fullName evidence="1">Xylose isomerase-like TIM barrel domain-containing protein</fullName>
    </recommendedName>
</protein>
<sequence length="259" mass="30357">MRFGISSTIVKDRCIWELLNRLKSDEIRFLEIRCEKIHLDYENKNVLKEIFSFVKEKNIKIISVHPPDWIDIGSENEHLRMKSVREAQKCILVAYHLGAEKIVLHPSNSNDGMEKIFKSLKEIKEFAEEWGKKVIIENTMPGKKGGELKELLEISDNFKLRICFDTSHYFSKNKDIEDIEIIKEIIDELHISDSLMDGNDNHLFPGEGRIEWGKLFRKIPISDKDVIIEIMPSQDIEREIEKINIFKEKVLDGLYSEKI</sequence>
<dbReference type="Gene3D" id="3.20.20.150">
    <property type="entry name" value="Divalent-metal-dependent TIM barrel enzymes"/>
    <property type="match status" value="1"/>
</dbReference>
<gene>
    <name evidence="2" type="ORF">ENV67_04595</name>
</gene>
<feature type="domain" description="Xylose isomerase-like TIM barrel" evidence="1">
    <location>
        <begin position="28"/>
        <end position="220"/>
    </location>
</feature>
<dbReference type="InterPro" id="IPR050312">
    <property type="entry name" value="IolE/XylAMocC-like"/>
</dbReference>
<dbReference type="PANTHER" id="PTHR12110">
    <property type="entry name" value="HYDROXYPYRUVATE ISOMERASE"/>
    <property type="match status" value="1"/>
</dbReference>
<organism evidence="2">
    <name type="scientific">candidate division WOR-3 bacterium</name>
    <dbReference type="NCBI Taxonomy" id="2052148"/>
    <lineage>
        <taxon>Bacteria</taxon>
        <taxon>Bacteria division WOR-3</taxon>
    </lineage>
</organism>
<dbReference type="GO" id="GO:0003677">
    <property type="term" value="F:DNA binding"/>
    <property type="evidence" value="ECO:0007669"/>
    <property type="project" value="InterPro"/>
</dbReference>
<dbReference type="Pfam" id="PF01261">
    <property type="entry name" value="AP_endonuc_2"/>
    <property type="match status" value="1"/>
</dbReference>
<dbReference type="InterPro" id="IPR001719">
    <property type="entry name" value="AP_endonuc_2"/>
</dbReference>
<dbReference type="GO" id="GO:0006281">
    <property type="term" value="P:DNA repair"/>
    <property type="evidence" value="ECO:0007669"/>
    <property type="project" value="InterPro"/>
</dbReference>
<proteinExistence type="predicted"/>
<reference evidence="2" key="1">
    <citation type="journal article" date="2020" name="mSystems">
        <title>Genome- and Community-Level Interaction Insights into Carbon Utilization and Element Cycling Functions of Hydrothermarchaeota in Hydrothermal Sediment.</title>
        <authorList>
            <person name="Zhou Z."/>
            <person name="Liu Y."/>
            <person name="Xu W."/>
            <person name="Pan J."/>
            <person name="Luo Z.H."/>
            <person name="Li M."/>
        </authorList>
    </citation>
    <scope>NUCLEOTIDE SEQUENCE [LARGE SCALE GENOMIC DNA]</scope>
    <source>
        <strain evidence="2">SpSt-780</strain>
    </source>
</reference>
<dbReference type="SMART" id="SM00518">
    <property type="entry name" value="AP2Ec"/>
    <property type="match status" value="1"/>
</dbReference>
<dbReference type="SUPFAM" id="SSF51658">
    <property type="entry name" value="Xylose isomerase-like"/>
    <property type="match status" value="1"/>
</dbReference>
<dbReference type="GO" id="GO:0008270">
    <property type="term" value="F:zinc ion binding"/>
    <property type="evidence" value="ECO:0007669"/>
    <property type="project" value="InterPro"/>
</dbReference>
<dbReference type="PANTHER" id="PTHR12110:SF21">
    <property type="entry name" value="XYLOSE ISOMERASE-LIKE TIM BARREL DOMAIN-CONTAINING PROTEIN"/>
    <property type="match status" value="1"/>
</dbReference>